<feature type="disulfide bond" evidence="6">
    <location>
        <begin position="336"/>
        <end position="373"/>
    </location>
</feature>
<feature type="domain" description="Peptidase A1" evidence="8">
    <location>
        <begin position="97"/>
        <end position="410"/>
    </location>
</feature>
<dbReference type="GO" id="GO:0005764">
    <property type="term" value="C:lysosome"/>
    <property type="evidence" value="ECO:0007669"/>
    <property type="project" value="TreeGrafter"/>
</dbReference>
<feature type="chain" id="PRO_5019779199" description="Peptidase A1 domain-containing protein" evidence="7">
    <location>
        <begin position="20"/>
        <end position="414"/>
    </location>
</feature>
<dbReference type="InterPro" id="IPR033121">
    <property type="entry name" value="PEPTIDASE_A1"/>
</dbReference>
<feature type="disulfide bond" evidence="6">
    <location>
        <begin position="128"/>
        <end position="135"/>
    </location>
</feature>
<evidence type="ECO:0000313" key="9">
    <source>
        <dbReference type="EMBL" id="RZF34902.1"/>
    </source>
</evidence>
<dbReference type="Proteomes" id="UP000291343">
    <property type="component" value="Unassembled WGS sequence"/>
</dbReference>
<dbReference type="GO" id="GO:0004190">
    <property type="term" value="F:aspartic-type endopeptidase activity"/>
    <property type="evidence" value="ECO:0007669"/>
    <property type="project" value="UniProtKB-KW"/>
</dbReference>
<dbReference type="GO" id="GO:0006508">
    <property type="term" value="P:proteolysis"/>
    <property type="evidence" value="ECO:0007669"/>
    <property type="project" value="UniProtKB-KW"/>
</dbReference>
<evidence type="ECO:0000256" key="2">
    <source>
        <dbReference type="ARBA" id="ARBA00022670"/>
    </source>
</evidence>
<feature type="active site" evidence="5">
    <location>
        <position position="301"/>
    </location>
</feature>
<dbReference type="InParanoid" id="A0A482WNU2"/>
<dbReference type="InterPro" id="IPR021109">
    <property type="entry name" value="Peptidase_aspartic_dom_sf"/>
</dbReference>
<evidence type="ECO:0000256" key="4">
    <source>
        <dbReference type="ARBA" id="ARBA00022801"/>
    </source>
</evidence>
<dbReference type="Pfam" id="PF00026">
    <property type="entry name" value="Asp"/>
    <property type="match status" value="1"/>
</dbReference>
<dbReference type="InterPro" id="IPR001461">
    <property type="entry name" value="Aspartic_peptidase_A1"/>
</dbReference>
<feature type="signal peptide" evidence="7">
    <location>
        <begin position="1"/>
        <end position="19"/>
    </location>
</feature>
<dbReference type="SMR" id="A0A482WNU2"/>
<dbReference type="AlphaFoldDB" id="A0A482WNU2"/>
<name>A0A482WNU2_LAOST</name>
<dbReference type="InterPro" id="IPR034164">
    <property type="entry name" value="Pepsin-like_dom"/>
</dbReference>
<dbReference type="STRING" id="195883.A0A482WNU2"/>
<organism evidence="9 10">
    <name type="scientific">Laodelphax striatellus</name>
    <name type="common">Small brown planthopper</name>
    <name type="synonym">Delphax striatella</name>
    <dbReference type="NCBI Taxonomy" id="195883"/>
    <lineage>
        <taxon>Eukaryota</taxon>
        <taxon>Metazoa</taxon>
        <taxon>Ecdysozoa</taxon>
        <taxon>Arthropoda</taxon>
        <taxon>Hexapoda</taxon>
        <taxon>Insecta</taxon>
        <taxon>Pterygota</taxon>
        <taxon>Neoptera</taxon>
        <taxon>Paraneoptera</taxon>
        <taxon>Hemiptera</taxon>
        <taxon>Auchenorrhyncha</taxon>
        <taxon>Fulgoroidea</taxon>
        <taxon>Delphacidae</taxon>
        <taxon>Criomorphinae</taxon>
        <taxon>Laodelphax</taxon>
    </lineage>
</organism>
<accession>A0A482WNU2</accession>
<evidence type="ECO:0000256" key="5">
    <source>
        <dbReference type="PIRSR" id="PIRSR601461-1"/>
    </source>
</evidence>
<dbReference type="PRINTS" id="PR00792">
    <property type="entry name" value="PEPSIN"/>
</dbReference>
<keyword evidence="7" id="KW-0732">Signal</keyword>
<keyword evidence="4" id="KW-0378">Hydrolase</keyword>
<keyword evidence="6" id="KW-1015">Disulfide bond</keyword>
<dbReference type="FunFam" id="2.40.70.10:FF:000115">
    <property type="entry name" value="Lysosomal aspartic protease"/>
    <property type="match status" value="1"/>
</dbReference>
<dbReference type="PANTHER" id="PTHR47966:SF51">
    <property type="entry name" value="BETA-SITE APP-CLEAVING ENZYME, ISOFORM A-RELATED"/>
    <property type="match status" value="1"/>
</dbReference>
<gene>
    <name evidence="9" type="ORF">LSTR_LSTR012899</name>
</gene>
<comment type="caution">
    <text evidence="9">The sequence shown here is derived from an EMBL/GenBank/DDBJ whole genome shotgun (WGS) entry which is preliminary data.</text>
</comment>
<dbReference type="Gene3D" id="2.40.70.10">
    <property type="entry name" value="Acid Proteases"/>
    <property type="match status" value="2"/>
</dbReference>
<sequence length="414" mass="46893">MRESIVVIILFFVCTLSKSFVHSNQETSKNVTSKPTFVTFPLVWQKSPRVKLLEMGVHPNVIQSLFKTHTKSEIEKKGKGPVKNDTVQLFKYLDNEFFARVYLGHPGKPFNLVLDTTWGDSFVPSVRCPETNIACLNKNKYDHDISSMYVNPNKTFNVSGMTGDLAMDLLHLGHVNVTNFTFAEIDYVPKSMLFNKADGILGMAFKELNSYNSLPFFYRLTELNPQMNKVFSFYFNRDTSTKKGGTLAIGMVQTKHYNEPLNYFKVTSNSYWQLKMDKVILEERKKKNDTLCAAGCNALFDTGSTTIGVPASDLKEINKITRATEFLHSGRFSVDCKTIHQLPSIHFIFGGIEHSLKGKEYVQNLDVGPLHLCVTAFLPSPLPGTWTIGGTFLYRHYSVFDLDKRQIGLAKSRL</sequence>
<dbReference type="PANTHER" id="PTHR47966">
    <property type="entry name" value="BETA-SITE APP-CLEAVING ENZYME, ISOFORM A-RELATED"/>
    <property type="match status" value="1"/>
</dbReference>
<dbReference type="SUPFAM" id="SSF50630">
    <property type="entry name" value="Acid proteases"/>
    <property type="match status" value="1"/>
</dbReference>
<keyword evidence="2" id="KW-0645">Protease</keyword>
<dbReference type="CDD" id="cd05471">
    <property type="entry name" value="pepsin_like"/>
    <property type="match status" value="1"/>
</dbReference>
<dbReference type="PROSITE" id="PS51767">
    <property type="entry name" value="PEPTIDASE_A1"/>
    <property type="match status" value="1"/>
</dbReference>
<protein>
    <recommendedName>
        <fullName evidence="8">Peptidase A1 domain-containing protein</fullName>
    </recommendedName>
</protein>
<comment type="similarity">
    <text evidence="1">Belongs to the peptidase A1 family.</text>
</comment>
<dbReference type="OrthoDB" id="6614841at2759"/>
<evidence type="ECO:0000256" key="1">
    <source>
        <dbReference type="ARBA" id="ARBA00007447"/>
    </source>
</evidence>
<evidence type="ECO:0000256" key="3">
    <source>
        <dbReference type="ARBA" id="ARBA00022750"/>
    </source>
</evidence>
<keyword evidence="10" id="KW-1185">Reference proteome</keyword>
<proteinExistence type="inferred from homology"/>
<feature type="active site" evidence="5">
    <location>
        <position position="115"/>
    </location>
</feature>
<keyword evidence="3" id="KW-0064">Aspartyl protease</keyword>
<evidence type="ECO:0000313" key="10">
    <source>
        <dbReference type="Proteomes" id="UP000291343"/>
    </source>
</evidence>
<evidence type="ECO:0000259" key="8">
    <source>
        <dbReference type="PROSITE" id="PS51767"/>
    </source>
</evidence>
<evidence type="ECO:0000256" key="7">
    <source>
        <dbReference type="SAM" id="SignalP"/>
    </source>
</evidence>
<evidence type="ECO:0000256" key="6">
    <source>
        <dbReference type="PIRSR" id="PIRSR601461-2"/>
    </source>
</evidence>
<dbReference type="EMBL" id="QKKF02030011">
    <property type="protein sequence ID" value="RZF34902.1"/>
    <property type="molecule type" value="Genomic_DNA"/>
</dbReference>
<reference evidence="9 10" key="1">
    <citation type="journal article" date="2017" name="Gigascience">
        <title>Genome sequence of the small brown planthopper, Laodelphax striatellus.</title>
        <authorList>
            <person name="Zhu J."/>
            <person name="Jiang F."/>
            <person name="Wang X."/>
            <person name="Yang P."/>
            <person name="Bao Y."/>
            <person name="Zhao W."/>
            <person name="Wang W."/>
            <person name="Lu H."/>
            <person name="Wang Q."/>
            <person name="Cui N."/>
            <person name="Li J."/>
            <person name="Chen X."/>
            <person name="Luo L."/>
            <person name="Yu J."/>
            <person name="Kang L."/>
            <person name="Cui F."/>
        </authorList>
    </citation>
    <scope>NUCLEOTIDE SEQUENCE [LARGE SCALE GENOMIC DNA]</scope>
    <source>
        <strain evidence="9">Lst14</strain>
    </source>
</reference>